<keyword evidence="1" id="KW-1133">Transmembrane helix</keyword>
<organism evidence="2 3">
    <name type="scientific">Occultella glacieicola</name>
    <dbReference type="NCBI Taxonomy" id="2518684"/>
    <lineage>
        <taxon>Bacteria</taxon>
        <taxon>Bacillati</taxon>
        <taxon>Actinomycetota</taxon>
        <taxon>Actinomycetes</taxon>
        <taxon>Micrococcales</taxon>
        <taxon>Ruaniaceae</taxon>
        <taxon>Occultella</taxon>
    </lineage>
</organism>
<keyword evidence="1" id="KW-0472">Membrane</keyword>
<protein>
    <submittedName>
        <fullName evidence="2">VanZ family protein</fullName>
    </submittedName>
</protein>
<evidence type="ECO:0000313" key="3">
    <source>
        <dbReference type="Proteomes" id="UP000504882"/>
    </source>
</evidence>
<accession>A0ABY2E6I4</accession>
<comment type="caution">
    <text evidence="2">The sequence shown here is derived from an EMBL/GenBank/DDBJ whole genome shotgun (WGS) entry which is preliminary data.</text>
</comment>
<feature type="transmembrane region" description="Helical" evidence="1">
    <location>
        <begin position="78"/>
        <end position="95"/>
    </location>
</feature>
<proteinExistence type="predicted"/>
<gene>
    <name evidence="2" type="ORF">EXU48_07270</name>
</gene>
<dbReference type="EMBL" id="SMNA01000003">
    <property type="protein sequence ID" value="TDE96201.1"/>
    <property type="molecule type" value="Genomic_DNA"/>
</dbReference>
<evidence type="ECO:0000256" key="1">
    <source>
        <dbReference type="SAM" id="Phobius"/>
    </source>
</evidence>
<dbReference type="Proteomes" id="UP000504882">
    <property type="component" value="Unassembled WGS sequence"/>
</dbReference>
<keyword evidence="3" id="KW-1185">Reference proteome</keyword>
<feature type="transmembrane region" description="Helical" evidence="1">
    <location>
        <begin position="26"/>
        <end position="44"/>
    </location>
</feature>
<reference evidence="2 3" key="1">
    <citation type="submission" date="2019-03" db="EMBL/GenBank/DDBJ databases">
        <title>Genomic features of bacteria from cold environments.</title>
        <authorList>
            <person name="Shen L."/>
        </authorList>
    </citation>
    <scope>NUCLEOTIDE SEQUENCE [LARGE SCALE GENOMIC DNA]</scope>
    <source>
        <strain evidence="3">T3246-1</strain>
    </source>
</reference>
<evidence type="ECO:0000313" key="2">
    <source>
        <dbReference type="EMBL" id="TDE96201.1"/>
    </source>
</evidence>
<keyword evidence="1" id="KW-0812">Transmembrane</keyword>
<sequence length="104" mass="11123">MIIQVVALYWPRIETPDTGVPSADKVAHALIFAAVMATGCLAGIPARWLALGLAAHAVLSELIQHVVLPDRTGDPLDLLADLAGIALGWYVATYVRRHRTTPTS</sequence>
<name>A0ABY2E6I4_9MICO</name>